<reference evidence="2 5" key="2">
    <citation type="submission" date="2018-05" db="EMBL/GenBank/DDBJ databases">
        <title>Reference genomes for bee gut microbiota database.</title>
        <authorList>
            <person name="Ellegaard K.M."/>
        </authorList>
    </citation>
    <scope>NUCLEOTIDE SEQUENCE [LARGE SCALE GENOMIC DNA]</scope>
    <source>
        <strain evidence="2 5">ESL0186</strain>
    </source>
</reference>
<evidence type="ECO:0000313" key="3">
    <source>
        <dbReference type="EMBL" id="KJY55225.1"/>
    </source>
</evidence>
<dbReference type="HOGENOM" id="CLU_088365_0_1_9"/>
<name>A0A0F4L9D0_9LACO</name>
<evidence type="ECO:0000313" key="2">
    <source>
        <dbReference type="EMBL" id="AWM75627.1"/>
    </source>
</evidence>
<dbReference type="EMBL" id="JXBY01000020">
    <property type="protein sequence ID" value="KJY55225.1"/>
    <property type="molecule type" value="Genomic_DNA"/>
</dbReference>
<dbReference type="Gene3D" id="2.60.120.10">
    <property type="entry name" value="Jelly Rolls"/>
    <property type="match status" value="1"/>
</dbReference>
<dbReference type="Pfam" id="PF06172">
    <property type="entry name" value="Cupin_5"/>
    <property type="match status" value="1"/>
</dbReference>
<keyword evidence="5" id="KW-1185">Reference proteome</keyword>
<reference evidence="3 4" key="1">
    <citation type="submission" date="2014-12" db="EMBL/GenBank/DDBJ databases">
        <title>Comparative genomics of the lactic acid bacteria isolated from the honey bee gut.</title>
        <authorList>
            <person name="Ellegaard K.M."/>
            <person name="Tamarit D."/>
            <person name="Javelind E."/>
            <person name="Olofsson T."/>
            <person name="Andersson S.G."/>
            <person name="Vasquez A."/>
        </authorList>
    </citation>
    <scope>NUCLEOTIDE SEQUENCE [LARGE SCALE GENOMIC DNA]</scope>
    <source>
        <strain evidence="3 4">Biut2</strain>
    </source>
</reference>
<dbReference type="PANTHER" id="PTHR33387:SF3">
    <property type="entry name" value="DUF985 DOMAIN-CONTAINING PROTEIN"/>
    <property type="match status" value="1"/>
</dbReference>
<dbReference type="KEGG" id="lkl:DKL58_06380"/>
<dbReference type="InterPro" id="IPR039935">
    <property type="entry name" value="YML079W-like"/>
</dbReference>
<gene>
    <name evidence="2" type="ORF">DKL58_06380</name>
    <name evidence="3" type="ORF">JF76_13110</name>
</gene>
<accession>A0A0F4L9D0</accession>
<dbReference type="InterPro" id="IPR009327">
    <property type="entry name" value="Cupin_DUF985"/>
</dbReference>
<dbReference type="InterPro" id="IPR011051">
    <property type="entry name" value="RmlC_Cupin_sf"/>
</dbReference>
<dbReference type="EMBL" id="CP029477">
    <property type="protein sequence ID" value="AWM75627.1"/>
    <property type="molecule type" value="Genomic_DNA"/>
</dbReference>
<dbReference type="PANTHER" id="PTHR33387">
    <property type="entry name" value="RMLC-LIKE JELLY ROLL FOLD PROTEIN"/>
    <property type="match status" value="1"/>
</dbReference>
<evidence type="ECO:0000313" key="4">
    <source>
        <dbReference type="Proteomes" id="UP000033533"/>
    </source>
</evidence>
<dbReference type="Proteomes" id="UP000033533">
    <property type="component" value="Unassembled WGS sequence"/>
</dbReference>
<protein>
    <submittedName>
        <fullName evidence="2">Cupin domain-containing protein</fullName>
    </submittedName>
    <submittedName>
        <fullName evidence="3">Cupin family protein</fullName>
    </submittedName>
</protein>
<dbReference type="SUPFAM" id="SSF51182">
    <property type="entry name" value="RmlC-like cupins"/>
    <property type="match status" value="1"/>
</dbReference>
<proteinExistence type="predicted"/>
<dbReference type="OrthoDB" id="9798288at2"/>
<dbReference type="Proteomes" id="UP000246036">
    <property type="component" value="Chromosome"/>
</dbReference>
<dbReference type="InterPro" id="IPR014710">
    <property type="entry name" value="RmlC-like_jellyroll"/>
</dbReference>
<evidence type="ECO:0000313" key="5">
    <source>
        <dbReference type="Proteomes" id="UP000246036"/>
    </source>
</evidence>
<organism evidence="3 4">
    <name type="scientific">Lactobacillus kullabergensis</name>
    <dbReference type="NCBI Taxonomy" id="1218493"/>
    <lineage>
        <taxon>Bacteria</taxon>
        <taxon>Bacillati</taxon>
        <taxon>Bacillota</taxon>
        <taxon>Bacilli</taxon>
        <taxon>Lactobacillales</taxon>
        <taxon>Lactobacillaceae</taxon>
        <taxon>Lactobacillus</taxon>
    </lineage>
</organism>
<dbReference type="CDD" id="cd06121">
    <property type="entry name" value="cupin_YML079wp"/>
    <property type="match status" value="1"/>
</dbReference>
<dbReference type="RefSeq" id="WP_045928359.1">
    <property type="nucleotide sequence ID" value="NZ_CP029477.1"/>
</dbReference>
<dbReference type="PATRIC" id="fig|1218493.3.peg.1371"/>
<sequence>MQRNDYIKSLKLEPHQEGGWFRQVYTSDKEFYDEDSNGNRFYYTSIYFLLDDTSCSHFHRLNHDEMWYYHDGEAITIHCISPEGKYTAVKLGKNVSAGEYMQFKVPKHTIFASEVTKPNSFCLVSCVVSPGFDYHDFEMLKKSDLLKQCPGYQDVINRLAID</sequence>
<evidence type="ECO:0000259" key="1">
    <source>
        <dbReference type="Pfam" id="PF06172"/>
    </source>
</evidence>
<dbReference type="AlphaFoldDB" id="A0A0F4L9D0"/>
<feature type="domain" description="DUF985" evidence="1">
    <location>
        <begin position="5"/>
        <end position="140"/>
    </location>
</feature>